<dbReference type="GeneID" id="19971666"/>
<sequence>MDSPDRSGLIRRSIPSYNILSNDASASAQPANLPNLQEQTGLHMSLVLQAFGLAPNDKTSAAFEAFMNIASYPVVRVTLSANSLQQSLPVSNQHMPVTTQALALRPRPRPDLSNRIMEGLSMPDRVALVQSAYPRLQVIAVNLVVPGPFPGDLESRVYARIEPRPNLMTWPGMFLDMSRTFHQRGLHAWQVHMVSEKRPQPDRVTYAQGGTPSVLLVGVTFMVSSGVKVEANFNILPHVHPHLRRPLQLCLVRGSDLFSKEDVVLANKIVSEKVRSSRLQGLPLDASAIFSHIPTMLSSRPHASPLASTHQARPFNIMELPDDFKLMLLDDILVSDEPIQLGVPRSQQRYCSGNKFPAIAILSVNHHLHNMGAKIFFGKNTFEIARNLDSRGHRGSKMLAWHHVLKAVINLGPALNGIQYLSINLTSMSYSGYLHYINDPVLFEILKLLSRNGLPYEEISMWFAGTGQYVGSAKNNGGFLVPALQDLRARRLVFPAHDEANSALKGKRENQITKDTVRMLQKIVVVQRAAGDAGEKAYAPVLAPGKV</sequence>
<gene>
    <name evidence="1" type="ORF">HMPREF1541_04327</name>
</gene>
<dbReference type="VEuPathDB" id="FungiDB:HMPREF1541_04327"/>
<dbReference type="InParanoid" id="W2RUD1"/>
<dbReference type="EMBL" id="KB822720">
    <property type="protein sequence ID" value="ETN40052.1"/>
    <property type="molecule type" value="Genomic_DNA"/>
</dbReference>
<dbReference type="AlphaFoldDB" id="W2RUD1"/>
<dbReference type="Proteomes" id="UP000030752">
    <property type="component" value="Unassembled WGS sequence"/>
</dbReference>
<evidence type="ECO:0000313" key="1">
    <source>
        <dbReference type="EMBL" id="ETN40052.1"/>
    </source>
</evidence>
<dbReference type="RefSeq" id="XP_008716895.1">
    <property type="nucleotide sequence ID" value="XM_008718673.1"/>
</dbReference>
<protein>
    <submittedName>
        <fullName evidence="1">Uncharacterized protein</fullName>
    </submittedName>
</protein>
<evidence type="ECO:0000313" key="2">
    <source>
        <dbReference type="Proteomes" id="UP000030752"/>
    </source>
</evidence>
<accession>W2RUD1</accession>
<dbReference type="HOGENOM" id="CLU_497839_0_0_1"/>
<name>W2RUD1_CYPE1</name>
<organism evidence="1 2">
    <name type="scientific">Cyphellophora europaea (strain CBS 101466)</name>
    <name type="common">Phialophora europaea</name>
    <dbReference type="NCBI Taxonomy" id="1220924"/>
    <lineage>
        <taxon>Eukaryota</taxon>
        <taxon>Fungi</taxon>
        <taxon>Dikarya</taxon>
        <taxon>Ascomycota</taxon>
        <taxon>Pezizomycotina</taxon>
        <taxon>Eurotiomycetes</taxon>
        <taxon>Chaetothyriomycetidae</taxon>
        <taxon>Chaetothyriales</taxon>
        <taxon>Cyphellophoraceae</taxon>
        <taxon>Cyphellophora</taxon>
    </lineage>
</organism>
<keyword evidence="2" id="KW-1185">Reference proteome</keyword>
<reference evidence="1 2" key="1">
    <citation type="submission" date="2013-03" db="EMBL/GenBank/DDBJ databases">
        <title>The Genome Sequence of Phialophora europaea CBS 101466.</title>
        <authorList>
            <consortium name="The Broad Institute Genomics Platform"/>
            <person name="Cuomo C."/>
            <person name="de Hoog S."/>
            <person name="Gorbushina A."/>
            <person name="Walker B."/>
            <person name="Young S.K."/>
            <person name="Zeng Q."/>
            <person name="Gargeya S."/>
            <person name="Fitzgerald M."/>
            <person name="Haas B."/>
            <person name="Abouelleil A."/>
            <person name="Allen A.W."/>
            <person name="Alvarado L."/>
            <person name="Arachchi H.M."/>
            <person name="Berlin A.M."/>
            <person name="Chapman S.B."/>
            <person name="Gainer-Dewar J."/>
            <person name="Goldberg J."/>
            <person name="Griggs A."/>
            <person name="Gujja S."/>
            <person name="Hansen M."/>
            <person name="Howarth C."/>
            <person name="Imamovic A."/>
            <person name="Ireland A."/>
            <person name="Larimer J."/>
            <person name="McCowan C."/>
            <person name="Murphy C."/>
            <person name="Pearson M."/>
            <person name="Poon T.W."/>
            <person name="Priest M."/>
            <person name="Roberts A."/>
            <person name="Saif S."/>
            <person name="Shea T."/>
            <person name="Sisk P."/>
            <person name="Sykes S."/>
            <person name="Wortman J."/>
            <person name="Nusbaum C."/>
            <person name="Birren B."/>
        </authorList>
    </citation>
    <scope>NUCLEOTIDE SEQUENCE [LARGE SCALE GENOMIC DNA]</scope>
    <source>
        <strain evidence="1 2">CBS 101466</strain>
    </source>
</reference>
<proteinExistence type="predicted"/>